<gene>
    <name evidence="1" type="ORF">PHYPSEUDO_000803</name>
</gene>
<sequence>MAARSRHAVLSLTTRFCLPHEGMATLDYLSSGSAVVLSASSGGPQSPSLRVVTCQHVACPWLFPKYFLATWDWLQFVNEGHVRHSLQLLAVGGEDASNSRPKVLLELPLAAQVQTHASRDLALLTLADSAALESWRRAEEELGVRTLTLQQTPCEQGDAVFFSGHRQVVSEQQQQQQEGYQTPTLVAGHFVGRSSSGQEFAWSRELLEEGMCGGAVLGATTDECVGVVEGIVPTIGQGDDEPATHEREAHAAWQMRQALAGHVAFIPASDVRRFVEEPSSLLLTGMALPPHL</sequence>
<keyword evidence="2" id="KW-1185">Reference proteome</keyword>
<dbReference type="Proteomes" id="UP000694044">
    <property type="component" value="Unassembled WGS sequence"/>
</dbReference>
<protein>
    <submittedName>
        <fullName evidence="1">Uncharacterized protein</fullName>
    </submittedName>
</protein>
<organism evidence="1 2">
    <name type="scientific">Phytophthora pseudosyringae</name>
    <dbReference type="NCBI Taxonomy" id="221518"/>
    <lineage>
        <taxon>Eukaryota</taxon>
        <taxon>Sar</taxon>
        <taxon>Stramenopiles</taxon>
        <taxon>Oomycota</taxon>
        <taxon>Peronosporomycetes</taxon>
        <taxon>Peronosporales</taxon>
        <taxon>Peronosporaceae</taxon>
        <taxon>Phytophthora</taxon>
    </lineage>
</organism>
<name>A0A8T1WGR1_9STRA</name>
<evidence type="ECO:0000313" key="2">
    <source>
        <dbReference type="Proteomes" id="UP000694044"/>
    </source>
</evidence>
<accession>A0A8T1WGR1</accession>
<evidence type="ECO:0000313" key="1">
    <source>
        <dbReference type="EMBL" id="KAG7392395.1"/>
    </source>
</evidence>
<dbReference type="EMBL" id="JAGDFM010000011">
    <property type="protein sequence ID" value="KAG7392395.1"/>
    <property type="molecule type" value="Genomic_DNA"/>
</dbReference>
<comment type="caution">
    <text evidence="1">The sequence shown here is derived from an EMBL/GenBank/DDBJ whole genome shotgun (WGS) entry which is preliminary data.</text>
</comment>
<dbReference type="AlphaFoldDB" id="A0A8T1WGR1"/>
<dbReference type="OrthoDB" id="269605at2759"/>
<reference evidence="1" key="1">
    <citation type="submission" date="2021-02" db="EMBL/GenBank/DDBJ databases">
        <authorList>
            <person name="Palmer J.M."/>
        </authorList>
    </citation>
    <scope>NUCLEOTIDE SEQUENCE</scope>
    <source>
        <strain evidence="1">SCRP734</strain>
    </source>
</reference>
<proteinExistence type="predicted"/>